<dbReference type="InterPro" id="IPR018273">
    <property type="entry name" value="Ribosomal_eS17_CS"/>
</dbReference>
<dbReference type="GO" id="GO:1990904">
    <property type="term" value="C:ribonucleoprotein complex"/>
    <property type="evidence" value="ECO:0007669"/>
    <property type="project" value="UniProtKB-KW"/>
</dbReference>
<evidence type="ECO:0000256" key="2">
    <source>
        <dbReference type="ARBA" id="ARBA00022980"/>
    </source>
</evidence>
<protein>
    <recommendedName>
        <fullName evidence="6">40S ribosomal protein S17</fullName>
    </recommendedName>
</protein>
<sequence>MTPSSGRGFEALETSKPEQTYPRLNLDFYTNKRTFDEVAVISSKCLRNKIAGFTTHLMKHIQKGPVCGIFFKLQEEECERKDNYIPEVSALDTSVSGLEVDPDTKALLDSLNFDSITVNVVVPVTAAPERPRRKSLELAVHKTLVSLLPSLLSKGVWQITLTRL</sequence>
<organism evidence="4 5">
    <name type="scientific">Leucocoprinus birnbaumii</name>
    <dbReference type="NCBI Taxonomy" id="56174"/>
    <lineage>
        <taxon>Eukaryota</taxon>
        <taxon>Fungi</taxon>
        <taxon>Dikarya</taxon>
        <taxon>Basidiomycota</taxon>
        <taxon>Agaricomycotina</taxon>
        <taxon>Agaricomycetes</taxon>
        <taxon>Agaricomycetidae</taxon>
        <taxon>Agaricales</taxon>
        <taxon>Agaricineae</taxon>
        <taxon>Agaricaceae</taxon>
        <taxon>Leucocoprinus</taxon>
    </lineage>
</organism>
<dbReference type="PANTHER" id="PTHR10732">
    <property type="entry name" value="40S RIBOSOMAL PROTEIN S17"/>
    <property type="match status" value="1"/>
</dbReference>
<dbReference type="InterPro" id="IPR001210">
    <property type="entry name" value="Ribosomal_eS17"/>
</dbReference>
<dbReference type="SUPFAM" id="SSF116820">
    <property type="entry name" value="Rps17e-like"/>
    <property type="match status" value="1"/>
</dbReference>
<evidence type="ECO:0008006" key="6">
    <source>
        <dbReference type="Google" id="ProtNLM"/>
    </source>
</evidence>
<comment type="similarity">
    <text evidence="1">Belongs to the eukaryotic ribosomal protein eS17 family.</text>
</comment>
<keyword evidence="2" id="KW-0689">Ribosomal protein</keyword>
<dbReference type="GO" id="GO:0005829">
    <property type="term" value="C:cytosol"/>
    <property type="evidence" value="ECO:0007669"/>
    <property type="project" value="UniProtKB-ARBA"/>
</dbReference>
<dbReference type="Gene3D" id="1.10.60.20">
    <property type="entry name" value="Ribosomal protein S17e-like"/>
    <property type="match status" value="1"/>
</dbReference>
<evidence type="ECO:0000256" key="3">
    <source>
        <dbReference type="ARBA" id="ARBA00023274"/>
    </source>
</evidence>
<dbReference type="Proteomes" id="UP001213000">
    <property type="component" value="Unassembled WGS sequence"/>
</dbReference>
<reference evidence="4" key="1">
    <citation type="submission" date="2022-07" db="EMBL/GenBank/DDBJ databases">
        <title>Genome Sequence of Leucocoprinus birnbaumii.</title>
        <authorList>
            <person name="Buettner E."/>
        </authorList>
    </citation>
    <scope>NUCLEOTIDE SEQUENCE</scope>
    <source>
        <strain evidence="4">VT141</strain>
    </source>
</reference>
<dbReference type="PANTHER" id="PTHR10732:SF0">
    <property type="entry name" value="40S RIBOSOMAL PROTEIN S17"/>
    <property type="match status" value="1"/>
</dbReference>
<gene>
    <name evidence="4" type="ORF">NP233_g10497</name>
</gene>
<evidence type="ECO:0000256" key="1">
    <source>
        <dbReference type="ARBA" id="ARBA00010444"/>
    </source>
</evidence>
<dbReference type="EMBL" id="JANIEX010001078">
    <property type="protein sequence ID" value="KAJ3560960.1"/>
    <property type="molecule type" value="Genomic_DNA"/>
</dbReference>
<evidence type="ECO:0000313" key="4">
    <source>
        <dbReference type="EMBL" id="KAJ3560960.1"/>
    </source>
</evidence>
<dbReference type="AlphaFoldDB" id="A0AAD5YRT7"/>
<accession>A0AAD5YRT7</accession>
<evidence type="ECO:0000313" key="5">
    <source>
        <dbReference type="Proteomes" id="UP001213000"/>
    </source>
</evidence>
<name>A0AAD5YRT7_9AGAR</name>
<comment type="caution">
    <text evidence="4">The sequence shown here is derived from an EMBL/GenBank/DDBJ whole genome shotgun (WGS) entry which is preliminary data.</text>
</comment>
<dbReference type="GO" id="GO:0006412">
    <property type="term" value="P:translation"/>
    <property type="evidence" value="ECO:0007669"/>
    <property type="project" value="InterPro"/>
</dbReference>
<keyword evidence="3" id="KW-0687">Ribonucleoprotein</keyword>
<proteinExistence type="inferred from homology"/>
<dbReference type="GO" id="GO:0005840">
    <property type="term" value="C:ribosome"/>
    <property type="evidence" value="ECO:0007669"/>
    <property type="project" value="UniProtKB-KW"/>
</dbReference>
<dbReference type="InterPro" id="IPR036401">
    <property type="entry name" value="Ribosomal_eS17_sf"/>
</dbReference>
<dbReference type="PROSITE" id="PS00712">
    <property type="entry name" value="RIBOSOMAL_S17E"/>
    <property type="match status" value="1"/>
</dbReference>
<keyword evidence="5" id="KW-1185">Reference proteome</keyword>
<dbReference type="GO" id="GO:0003735">
    <property type="term" value="F:structural constituent of ribosome"/>
    <property type="evidence" value="ECO:0007669"/>
    <property type="project" value="InterPro"/>
</dbReference>
<dbReference type="Pfam" id="PF00833">
    <property type="entry name" value="Ribosomal_S17e"/>
    <property type="match status" value="1"/>
</dbReference>